<evidence type="ECO:0000313" key="2">
    <source>
        <dbReference type="Proteomes" id="UP000828941"/>
    </source>
</evidence>
<dbReference type="Proteomes" id="UP000828941">
    <property type="component" value="Chromosome 4"/>
</dbReference>
<proteinExistence type="predicted"/>
<organism evidence="1 2">
    <name type="scientific">Bauhinia variegata</name>
    <name type="common">Purple orchid tree</name>
    <name type="synonym">Phanera variegata</name>
    <dbReference type="NCBI Taxonomy" id="167791"/>
    <lineage>
        <taxon>Eukaryota</taxon>
        <taxon>Viridiplantae</taxon>
        <taxon>Streptophyta</taxon>
        <taxon>Embryophyta</taxon>
        <taxon>Tracheophyta</taxon>
        <taxon>Spermatophyta</taxon>
        <taxon>Magnoliopsida</taxon>
        <taxon>eudicotyledons</taxon>
        <taxon>Gunneridae</taxon>
        <taxon>Pentapetalae</taxon>
        <taxon>rosids</taxon>
        <taxon>fabids</taxon>
        <taxon>Fabales</taxon>
        <taxon>Fabaceae</taxon>
        <taxon>Cercidoideae</taxon>
        <taxon>Cercideae</taxon>
        <taxon>Bauhiniinae</taxon>
        <taxon>Bauhinia</taxon>
    </lineage>
</organism>
<evidence type="ECO:0000313" key="1">
    <source>
        <dbReference type="EMBL" id="KAI4349411.1"/>
    </source>
</evidence>
<name>A0ACB9PPF0_BAUVA</name>
<protein>
    <submittedName>
        <fullName evidence="1">Uncharacterized protein</fullName>
    </submittedName>
</protein>
<keyword evidence="2" id="KW-1185">Reference proteome</keyword>
<reference evidence="1 2" key="1">
    <citation type="journal article" date="2022" name="DNA Res.">
        <title>Chromosomal-level genome assembly of the orchid tree Bauhinia variegata (Leguminosae; Cercidoideae) supports the allotetraploid origin hypothesis of Bauhinia.</title>
        <authorList>
            <person name="Zhong Y."/>
            <person name="Chen Y."/>
            <person name="Zheng D."/>
            <person name="Pang J."/>
            <person name="Liu Y."/>
            <person name="Luo S."/>
            <person name="Meng S."/>
            <person name="Qian L."/>
            <person name="Wei D."/>
            <person name="Dai S."/>
            <person name="Zhou R."/>
        </authorList>
    </citation>
    <scope>NUCLEOTIDE SEQUENCE [LARGE SCALE GENOMIC DNA]</scope>
    <source>
        <strain evidence="1">BV-YZ2020</strain>
    </source>
</reference>
<gene>
    <name evidence="1" type="ORF">L6164_010003</name>
</gene>
<sequence length="289" mass="32393">MKRVLHNIHCTNIFLKRQEPYRNYLHNVLSLLQLQRSRADKVDGDKLKEVKTTPQVSFESKIGKEVDNNSQISKYSSDDEGPADRKWSWAAGWLILASTFSMLYYVGHSLGGAIAALLTIMIHRKSFKELGFSPDIVSSADYGTPPCVSRELAESCSGYEATVLMQDDIIPTLSVASLTMLRNEILYTDWMSVIEKEDWKSVKDLVTNAKQVVSSVQGVARKLSEYANLRRNSGSTSGSIRKELPVTRKAPRIILSSNLISDHKCGSPYYALRDVLKSLPWGGEEGIFR</sequence>
<accession>A0ACB9PPF0</accession>
<comment type="caution">
    <text evidence="1">The sequence shown here is derived from an EMBL/GenBank/DDBJ whole genome shotgun (WGS) entry which is preliminary data.</text>
</comment>
<dbReference type="EMBL" id="CM039429">
    <property type="protein sequence ID" value="KAI4349411.1"/>
    <property type="molecule type" value="Genomic_DNA"/>
</dbReference>